<evidence type="ECO:0000256" key="3">
    <source>
        <dbReference type="ARBA" id="ARBA00022933"/>
    </source>
</evidence>
<name>A0AAJ6YRN0_9HYME</name>
<feature type="domain" description="Selenoprotein F/M" evidence="6">
    <location>
        <begin position="30"/>
        <end position="104"/>
    </location>
</feature>
<feature type="signal peptide" evidence="5">
    <location>
        <begin position="1"/>
        <end position="23"/>
    </location>
</feature>
<dbReference type="PANTHER" id="PTHR13077:SF7">
    <property type="entry name" value="SELENOPROTEIN M"/>
    <property type="match status" value="1"/>
</dbReference>
<evidence type="ECO:0000256" key="4">
    <source>
        <dbReference type="ARBA" id="ARBA00040773"/>
    </source>
</evidence>
<gene>
    <name evidence="8" type="primary">LOC105366290</name>
</gene>
<dbReference type="RefSeq" id="XP_011502985.1">
    <property type="nucleotide sequence ID" value="XM_011504683.1"/>
</dbReference>
<comment type="similarity">
    <text evidence="1">Belongs to the selenoprotein M/F family.</text>
</comment>
<dbReference type="GO" id="GO:0005788">
    <property type="term" value="C:endoplasmic reticulum lumen"/>
    <property type="evidence" value="ECO:0007669"/>
    <property type="project" value="TreeGrafter"/>
</dbReference>
<dbReference type="GO" id="GO:0016491">
    <property type="term" value="F:oxidoreductase activity"/>
    <property type="evidence" value="ECO:0007669"/>
    <property type="project" value="TreeGrafter"/>
</dbReference>
<dbReference type="PANTHER" id="PTHR13077">
    <property type="entry name" value="SELENOPROTEIN F"/>
    <property type="match status" value="1"/>
</dbReference>
<evidence type="ECO:0000256" key="2">
    <source>
        <dbReference type="ARBA" id="ARBA00022729"/>
    </source>
</evidence>
<dbReference type="Proteomes" id="UP000695007">
    <property type="component" value="Unplaced"/>
</dbReference>
<keyword evidence="2 5" id="KW-0732">Signal</keyword>
<dbReference type="InterPro" id="IPR039992">
    <property type="entry name" value="Sep15_SelM"/>
</dbReference>
<dbReference type="InterPro" id="IPR038219">
    <property type="entry name" value="Sep15/SelM_sf"/>
</dbReference>
<proteinExistence type="inferred from homology"/>
<evidence type="ECO:0000313" key="7">
    <source>
        <dbReference type="Proteomes" id="UP000695007"/>
    </source>
</evidence>
<dbReference type="InterPro" id="IPR036249">
    <property type="entry name" value="Thioredoxin-like_sf"/>
</dbReference>
<accession>A0AAJ6YRN0</accession>
<dbReference type="InterPro" id="IPR014912">
    <property type="entry name" value="Sep15_SelM_dom"/>
</dbReference>
<evidence type="ECO:0000259" key="6">
    <source>
        <dbReference type="Pfam" id="PF08806"/>
    </source>
</evidence>
<dbReference type="KEGG" id="csol:105366290"/>
<dbReference type="AlphaFoldDB" id="A0AAJ6YRN0"/>
<keyword evidence="3" id="KW-0712">Selenocysteine</keyword>
<feature type="chain" id="PRO_5042520962" description="Selenoprotein M" evidence="5">
    <location>
        <begin position="24"/>
        <end position="114"/>
    </location>
</feature>
<dbReference type="SUPFAM" id="SSF52833">
    <property type="entry name" value="Thioredoxin-like"/>
    <property type="match status" value="1"/>
</dbReference>
<evidence type="ECO:0000256" key="1">
    <source>
        <dbReference type="ARBA" id="ARBA00005742"/>
    </source>
</evidence>
<evidence type="ECO:0000256" key="5">
    <source>
        <dbReference type="SAM" id="SignalP"/>
    </source>
</evidence>
<evidence type="ECO:0000313" key="8">
    <source>
        <dbReference type="RefSeq" id="XP_011502985.1"/>
    </source>
</evidence>
<reference evidence="8" key="1">
    <citation type="submission" date="2025-08" db="UniProtKB">
        <authorList>
            <consortium name="RefSeq"/>
        </authorList>
    </citation>
    <scope>IDENTIFICATION</scope>
</reference>
<protein>
    <recommendedName>
        <fullName evidence="4">Selenoprotein M</fullName>
    </recommendedName>
</protein>
<dbReference type="Gene3D" id="3.40.30.50">
    <property type="entry name" value="Sep15/SelM thioredoxin-like domain, active-site redox motif"/>
    <property type="match status" value="1"/>
</dbReference>
<dbReference type="GeneID" id="105366290"/>
<dbReference type="Pfam" id="PF08806">
    <property type="entry name" value="Sep15_SelM"/>
    <property type="match status" value="1"/>
</dbReference>
<keyword evidence="7" id="KW-1185">Reference proteome</keyword>
<organism evidence="7 8">
    <name type="scientific">Ceratosolen solmsi marchali</name>
    <dbReference type="NCBI Taxonomy" id="326594"/>
    <lineage>
        <taxon>Eukaryota</taxon>
        <taxon>Metazoa</taxon>
        <taxon>Ecdysozoa</taxon>
        <taxon>Arthropoda</taxon>
        <taxon>Hexapoda</taxon>
        <taxon>Insecta</taxon>
        <taxon>Pterygota</taxon>
        <taxon>Neoptera</taxon>
        <taxon>Endopterygota</taxon>
        <taxon>Hymenoptera</taxon>
        <taxon>Apocrita</taxon>
        <taxon>Proctotrupomorpha</taxon>
        <taxon>Chalcidoidea</taxon>
        <taxon>Agaonidae</taxon>
        <taxon>Agaoninae</taxon>
        <taxon>Ceratosolen</taxon>
    </lineage>
</organism>
<sequence length="114" mass="12988">MSGYAVSNSFLLLLSFFASSLTAEGYYSYAVVESCKGCQLNRLPDVKNFIFEDLQHYENVDFKHVQGAPPELVIYNKNEKEIERLKLAQLTQQECNDLLVTKGFKKSSPIKDEI</sequence>